<keyword evidence="1" id="KW-1133">Transmembrane helix</keyword>
<dbReference type="STRING" id="1806891.Cs308_0933"/>
<feature type="transmembrane region" description="Helical" evidence="1">
    <location>
        <begin position="192"/>
        <end position="216"/>
    </location>
</feature>
<dbReference type="InterPro" id="IPR042196">
    <property type="entry name" value="FHIPEP_4"/>
</dbReference>
<feature type="transmembrane region" description="Helical" evidence="1">
    <location>
        <begin position="64"/>
        <end position="84"/>
    </location>
</feature>
<keyword evidence="3" id="KW-1185">Reference proteome</keyword>
<dbReference type="PRINTS" id="PR00949">
    <property type="entry name" value="TYPE3IMAPROT"/>
</dbReference>
<keyword evidence="1" id="KW-0812">Transmembrane</keyword>
<dbReference type="Gene3D" id="3.40.50.12790">
    <property type="entry name" value="FHIPEP family, domain 4"/>
    <property type="match status" value="1"/>
</dbReference>
<keyword evidence="1" id="KW-0472">Membrane</keyword>
<dbReference type="InterPro" id="IPR001712">
    <property type="entry name" value="T3SS_FHIPEP"/>
</dbReference>
<name>A0A1A9HYD5_9CHLA</name>
<feature type="transmembrane region" description="Helical" evidence="1">
    <location>
        <begin position="228"/>
        <end position="248"/>
    </location>
</feature>
<dbReference type="PANTHER" id="PTHR30161">
    <property type="entry name" value="FLAGELLAR EXPORT PROTEIN, MEMBRANE FLHA SUBUNIT-RELATED"/>
    <property type="match status" value="1"/>
</dbReference>
<dbReference type="NCBIfam" id="NF004571">
    <property type="entry name" value="PRK05910.1"/>
    <property type="match status" value="1"/>
</dbReference>
<organism evidence="2 3">
    <name type="scientific">Candidatus Chlamydia sanziniae</name>
    <dbReference type="NCBI Taxonomy" id="1806891"/>
    <lineage>
        <taxon>Bacteria</taxon>
        <taxon>Pseudomonadati</taxon>
        <taxon>Chlamydiota</taxon>
        <taxon>Chlamydiia</taxon>
        <taxon>Chlamydiales</taxon>
        <taxon>Chlamydiaceae</taxon>
        <taxon>Chlamydia/Chlamydophila group</taxon>
        <taxon>Chlamydia</taxon>
    </lineage>
</organism>
<proteinExistence type="predicted"/>
<feature type="transmembrane region" description="Helical" evidence="1">
    <location>
        <begin position="268"/>
        <end position="301"/>
    </location>
</feature>
<keyword evidence="2" id="KW-0966">Cell projection</keyword>
<keyword evidence="2" id="KW-0969">Cilium</keyword>
<feature type="transmembrane region" description="Helical" evidence="1">
    <location>
        <begin position="35"/>
        <end position="52"/>
    </location>
</feature>
<dbReference type="OrthoDB" id="18989at2"/>
<dbReference type="Proteomes" id="UP000078162">
    <property type="component" value="Chromosome"/>
</dbReference>
<reference evidence="3" key="1">
    <citation type="submission" date="2016-03" db="EMBL/GenBank/DDBJ databases">
        <title>Culture-independent genomics supports pathogen discovery for uncultivable bacteria within the genus Chlamydia.</title>
        <authorList>
            <person name="Taylor-Brown A."/>
            <person name="Bachmann N.L."/>
            <person name="Borel N."/>
            <person name="Polkinghorne A."/>
        </authorList>
    </citation>
    <scope>NUCLEOTIDE SEQUENCE [LARGE SCALE GENOMIC DNA]</scope>
    <source>
        <strain evidence="3">2742-308</strain>
    </source>
</reference>
<dbReference type="GO" id="GO:0005886">
    <property type="term" value="C:plasma membrane"/>
    <property type="evidence" value="ECO:0007669"/>
    <property type="project" value="TreeGrafter"/>
</dbReference>
<dbReference type="GO" id="GO:0009306">
    <property type="term" value="P:protein secretion"/>
    <property type="evidence" value="ECO:0007669"/>
    <property type="project" value="InterPro"/>
</dbReference>
<dbReference type="PANTHER" id="PTHR30161:SF1">
    <property type="entry name" value="FLAGELLAR BIOSYNTHESIS PROTEIN FLHA-RELATED"/>
    <property type="match status" value="1"/>
</dbReference>
<gene>
    <name evidence="2" type="ORF">Cs308_0933</name>
</gene>
<dbReference type="PATRIC" id="fig|1806891.3.peg.925"/>
<sequence>MPKKGNKTFGITLLPLGILLSVFLPLPQSFLDCGLCINFALSLLTMCWVFSRHSSSSAKLFPPLLLYLCLFRLGLNLASTRWIVASGTASPMIFALGRFFSCDNLGAAILACLLFFLINFFLVSKGAERIAEVRSRFILEALPGKQMALDTDLASGRASYKETEDKKCKLIEESDFFSAMEGVFRFIKGDTIVSWILLAVNAVAATLLSYTSGYVIRDLWITVLGDALVSQIPALFTASAAATLISKVGKEQTLLDHVIEYYMQVREYFRFVALLIFSLVYIPGSPKLPILVLGSILWIAYKKEELVLSDSPLESALSQVESYCPPYQATEFSQVYVVACKQIFQELGITFPKLTQVHSEDQNLSIRIFDQTFNLSEITLEVFLPLLRNTAYETLDGRCVQQCLEDAERFFGIPIEEVVPKKISFSSLIVVTRLLVKERISLRLFPKILEAIALYYVPTENLELLVEKIRKYLGKRIGRSLWVQEKPLEVITVDSHVEELISNLYLSSKPVVREKVIDQVDYLLKQSVSGDFRAIVTGCETRIEMKKMLEPHFPDLLILSHNELPKEMPIALLGVVSDEVLLP</sequence>
<dbReference type="Pfam" id="PF00771">
    <property type="entry name" value="FHIPEP"/>
    <property type="match status" value="2"/>
</dbReference>
<evidence type="ECO:0000313" key="3">
    <source>
        <dbReference type="Proteomes" id="UP000078162"/>
    </source>
</evidence>
<dbReference type="Gene3D" id="1.10.8.540">
    <property type="entry name" value="FHIPEP family, domain 3"/>
    <property type="match status" value="1"/>
</dbReference>
<feature type="transmembrane region" description="Helical" evidence="1">
    <location>
        <begin position="104"/>
        <end position="124"/>
    </location>
</feature>
<protein>
    <submittedName>
        <fullName evidence="2">Flagellar biosynthesis protein FlhA</fullName>
    </submittedName>
</protein>
<dbReference type="RefSeq" id="WP_066483085.1">
    <property type="nucleotide sequence ID" value="NZ_CP014639.1"/>
</dbReference>
<keyword evidence="2" id="KW-0282">Flagellum</keyword>
<evidence type="ECO:0000256" key="1">
    <source>
        <dbReference type="SAM" id="Phobius"/>
    </source>
</evidence>
<accession>A0A1A9HYD5</accession>
<evidence type="ECO:0000313" key="2">
    <source>
        <dbReference type="EMBL" id="ANH79103.1"/>
    </source>
</evidence>
<dbReference type="EMBL" id="CP014639">
    <property type="protein sequence ID" value="ANH79103.1"/>
    <property type="molecule type" value="Genomic_DNA"/>
</dbReference>
<dbReference type="AlphaFoldDB" id="A0A1A9HYD5"/>
<dbReference type="KEGG" id="csaz:Cs308_0933"/>
<dbReference type="GO" id="GO:0044780">
    <property type="term" value="P:bacterial-type flagellum assembly"/>
    <property type="evidence" value="ECO:0007669"/>
    <property type="project" value="TreeGrafter"/>
</dbReference>
<dbReference type="InterPro" id="IPR042193">
    <property type="entry name" value="FHIPEP_3"/>
</dbReference>